<gene>
    <name evidence="1" type="ORF">THSYN_10700</name>
</gene>
<organism evidence="1 2">
    <name type="scientific">Candidatus Thiodictyon syntrophicum</name>
    <dbReference type="NCBI Taxonomy" id="1166950"/>
    <lineage>
        <taxon>Bacteria</taxon>
        <taxon>Pseudomonadati</taxon>
        <taxon>Pseudomonadota</taxon>
        <taxon>Gammaproteobacteria</taxon>
        <taxon>Chromatiales</taxon>
        <taxon>Chromatiaceae</taxon>
        <taxon>Thiodictyon</taxon>
    </lineage>
</organism>
<dbReference type="AlphaFoldDB" id="A0A2K8U743"/>
<keyword evidence="2" id="KW-1185">Reference proteome</keyword>
<name>A0A2K8U743_9GAMM</name>
<evidence type="ECO:0000313" key="1">
    <source>
        <dbReference type="EMBL" id="AUB81374.1"/>
    </source>
</evidence>
<dbReference type="EMBL" id="CP020370">
    <property type="protein sequence ID" value="AUB81374.1"/>
    <property type="molecule type" value="Genomic_DNA"/>
</dbReference>
<sequence length="181" mass="20291">MLHFGCGATIEQKRLSEEHLCDLFLQLCDLGQLYGTRGLSFSLTFRTKRFLTEHPCAAYVCNGARCHRGVAKEIKKLVIREDGTVFPESPMLDPRFALGSLYEDRLGGLVANYFADGYAQFDRLCRSVYQTVIPTWTSPLIPWNEILCERSWTFADAGAPDGTCQVLDQLTRTRIGQSASA</sequence>
<protein>
    <submittedName>
        <fullName evidence="1">Uncharacterized protein</fullName>
    </submittedName>
</protein>
<evidence type="ECO:0000313" key="2">
    <source>
        <dbReference type="Proteomes" id="UP000232638"/>
    </source>
</evidence>
<dbReference type="Proteomes" id="UP000232638">
    <property type="component" value="Chromosome"/>
</dbReference>
<dbReference type="KEGG" id="tsy:THSYN_10700"/>
<reference evidence="1 2" key="1">
    <citation type="submission" date="2017-03" db="EMBL/GenBank/DDBJ databases">
        <title>Complete genome sequence of Candidatus 'Thiodictyon syntrophicum' sp. nov. strain Cad16T, a photolithoautotroph purple sulfur bacterium isolated from an alpine meromictic lake.</title>
        <authorList>
            <person name="Luedin S.M."/>
            <person name="Pothier J.F."/>
            <person name="Danza F."/>
            <person name="Storelli N."/>
            <person name="Wittwer M."/>
            <person name="Tonolla M."/>
        </authorList>
    </citation>
    <scope>NUCLEOTIDE SEQUENCE [LARGE SCALE GENOMIC DNA]</scope>
    <source>
        <strain evidence="1 2">Cad16T</strain>
    </source>
</reference>
<proteinExistence type="predicted"/>
<accession>A0A2K8U743</accession>